<organism evidence="5 6">
    <name type="scientific">Phytophthora megakarya</name>
    <dbReference type="NCBI Taxonomy" id="4795"/>
    <lineage>
        <taxon>Eukaryota</taxon>
        <taxon>Sar</taxon>
        <taxon>Stramenopiles</taxon>
        <taxon>Oomycota</taxon>
        <taxon>Peronosporomycetes</taxon>
        <taxon>Peronosporales</taxon>
        <taxon>Peronosporaceae</taxon>
        <taxon>Phytophthora</taxon>
    </lineage>
</organism>
<dbReference type="AlphaFoldDB" id="A0A225UYE9"/>
<accession>A0A225UYE9</accession>
<comment type="subcellular location">
    <subcellularLocation>
        <location evidence="1">Host cell</location>
    </subcellularLocation>
    <subcellularLocation>
        <location evidence="2">Secreted</location>
    </subcellularLocation>
</comment>
<evidence type="ECO:0000256" key="1">
    <source>
        <dbReference type="ARBA" id="ARBA00004340"/>
    </source>
</evidence>
<keyword evidence="6" id="KW-1185">Reference proteome</keyword>
<dbReference type="GO" id="GO:0005576">
    <property type="term" value="C:extracellular region"/>
    <property type="evidence" value="ECO:0007669"/>
    <property type="project" value="UniProtKB-SubCell"/>
</dbReference>
<evidence type="ECO:0000256" key="3">
    <source>
        <dbReference type="ARBA" id="ARBA00022525"/>
    </source>
</evidence>
<dbReference type="Proteomes" id="UP000198211">
    <property type="component" value="Unassembled WGS sequence"/>
</dbReference>
<dbReference type="Pfam" id="PF20147">
    <property type="entry name" value="Crinkler"/>
    <property type="match status" value="1"/>
</dbReference>
<keyword evidence="3" id="KW-0964">Secreted</keyword>
<dbReference type="GO" id="GO:0043657">
    <property type="term" value="C:host cell"/>
    <property type="evidence" value="ECO:0007669"/>
    <property type="project" value="UniProtKB-SubCell"/>
</dbReference>
<feature type="domain" description="Crinkler effector protein N-terminal" evidence="4">
    <location>
        <begin position="2"/>
        <end position="110"/>
    </location>
</feature>
<gene>
    <name evidence="5" type="ORF">PHMEG_00031295</name>
</gene>
<dbReference type="OrthoDB" id="167134at2759"/>
<protein>
    <recommendedName>
        <fullName evidence="4">Crinkler effector protein N-terminal domain-containing protein</fullName>
    </recommendedName>
</protein>
<dbReference type="EMBL" id="NBNE01009812">
    <property type="protein sequence ID" value="OWY98041.1"/>
    <property type="molecule type" value="Genomic_DNA"/>
</dbReference>
<name>A0A225UYE9_9STRA</name>
<comment type="caution">
    <text evidence="5">The sequence shown here is derived from an EMBL/GenBank/DDBJ whole genome shotgun (WGS) entry which is preliminary data.</text>
</comment>
<evidence type="ECO:0000256" key="2">
    <source>
        <dbReference type="ARBA" id="ARBA00004613"/>
    </source>
</evidence>
<dbReference type="InterPro" id="IPR045379">
    <property type="entry name" value="Crinkler_N"/>
</dbReference>
<reference evidence="6" key="1">
    <citation type="submission" date="2017-03" db="EMBL/GenBank/DDBJ databases">
        <title>Phytopthora megakarya and P. palmivora, two closely related causual agents of cacao black pod achieved similar genome size and gene model numbers by different mechanisms.</title>
        <authorList>
            <person name="Ali S."/>
            <person name="Shao J."/>
            <person name="Larry D.J."/>
            <person name="Kronmiller B."/>
            <person name="Shen D."/>
            <person name="Strem M.D."/>
            <person name="Melnick R.L."/>
            <person name="Guiltinan M.J."/>
            <person name="Tyler B.M."/>
            <person name="Meinhardt L.W."/>
            <person name="Bailey B.A."/>
        </authorList>
    </citation>
    <scope>NUCLEOTIDE SEQUENCE [LARGE SCALE GENOMIC DNA]</scope>
    <source>
        <strain evidence="6">zdho120</strain>
    </source>
</reference>
<sequence>MVNLYCAVVGEALDAILVSVDEHQRVGELKEVITTKLSKILKCTSSANVMLFQAKNGSTWLKEEEFVRIQERGTPGELDVYKTERLRFMTKRICDVFNSLPEETIHVLVVVSKPSQPQARQPQPKLWLFNGSIENALSNSITVIVLAGDCALAFENDIMDGIVRPGSPWYNLSVITKVTQVDAVSTELHRVFLTHYKPEESTSPPQTISVASSTESKVDLWTEDFEFQRIEDKTVFVPYSKADSCHLVSSQQCKEHNLEFGRYHGDPNNRLALSRELRGWYDGLSCDVPYVNMYPGAIEEKPSKGNRYKVNEFVVVLYARILTFACGG</sequence>
<evidence type="ECO:0000313" key="6">
    <source>
        <dbReference type="Proteomes" id="UP000198211"/>
    </source>
</evidence>
<evidence type="ECO:0000259" key="4">
    <source>
        <dbReference type="Pfam" id="PF20147"/>
    </source>
</evidence>
<proteinExistence type="predicted"/>
<evidence type="ECO:0000313" key="5">
    <source>
        <dbReference type="EMBL" id="OWY98041.1"/>
    </source>
</evidence>